<accession>A0A5N5I2V3</accession>
<keyword evidence="12 17" id="KW-0670">Pyruvate</keyword>
<keyword evidence="9" id="KW-0067">ATP-binding</keyword>
<evidence type="ECO:0000256" key="11">
    <source>
        <dbReference type="ARBA" id="ARBA00023152"/>
    </source>
</evidence>
<keyword evidence="5 14" id="KW-0808">Transferase</keyword>
<protein>
    <recommendedName>
        <fullName evidence="4 14">Pyruvate kinase</fullName>
        <ecNumber evidence="4 14">2.7.1.40</ecNumber>
    </recommendedName>
</protein>
<dbReference type="InterPro" id="IPR015813">
    <property type="entry name" value="Pyrv/PenolPyrv_kinase-like_dom"/>
</dbReference>
<dbReference type="PANTHER" id="PTHR11817">
    <property type="entry name" value="PYRUVATE KINASE"/>
    <property type="match status" value="1"/>
</dbReference>
<dbReference type="GO" id="GO:0016301">
    <property type="term" value="F:kinase activity"/>
    <property type="evidence" value="ECO:0007669"/>
    <property type="project" value="UniProtKB-KW"/>
</dbReference>
<evidence type="ECO:0000256" key="5">
    <source>
        <dbReference type="ARBA" id="ARBA00022679"/>
    </source>
</evidence>
<proteinExistence type="inferred from homology"/>
<dbReference type="Gene3D" id="2.40.33.10">
    <property type="entry name" value="PK beta-barrel domain-like"/>
    <property type="match status" value="1"/>
</dbReference>
<evidence type="ECO:0000313" key="18">
    <source>
        <dbReference type="Proteomes" id="UP000327157"/>
    </source>
</evidence>
<comment type="catalytic activity">
    <reaction evidence="13 14">
        <text>pyruvate + ATP = phosphoenolpyruvate + ADP + H(+)</text>
        <dbReference type="Rhea" id="RHEA:18157"/>
        <dbReference type="ChEBI" id="CHEBI:15361"/>
        <dbReference type="ChEBI" id="CHEBI:15378"/>
        <dbReference type="ChEBI" id="CHEBI:30616"/>
        <dbReference type="ChEBI" id="CHEBI:58702"/>
        <dbReference type="ChEBI" id="CHEBI:456216"/>
        <dbReference type="EC" id="2.7.1.40"/>
    </reaction>
</comment>
<evidence type="ECO:0000256" key="9">
    <source>
        <dbReference type="ARBA" id="ARBA00022840"/>
    </source>
</evidence>
<evidence type="ECO:0000256" key="8">
    <source>
        <dbReference type="ARBA" id="ARBA00022777"/>
    </source>
</evidence>
<sequence>MHSSHLLLEEPIRMASILEPSKPTFFPAMTRIVGTLGPKSQSVETISGCLKAGMSVARFDFSWGDAQFHQETLGNLKVAMKSTNKLCAVMLDTVGPELQVVNKSEHPISLQEDTLVVLTPDQDQEATSNLLPVNFSGLAKAVKKGDTIFIGQYLFTGSETTSVWLEVTEVNGEDVVCLIKNSATLAGSLYTLNVSQIRIDLPTLTDKDKEIISTWGVRNTIDFLSLSYTRHAEDVRHAREFLSKLGDLNQTQIFAKIENVEGLNHFDEILQEADGIIVSRGILGIDLPPEKVFLFQKAAVYKCNMAGKPAVVTRVVDSMTDNLRPTRAEATDVANAVLDGSDAILLGAETLRGLYPVETISIVGKICSEAEKVFNQDFYFKRAVKNVGEPMTHLESIASSAVRAAIKVKASVIICFTTSGRAARLIAKYRPTMPVLSVVIPRVKTNQLRWTFSGAFEARQSLIVRGIFPMLADPRHPAETTDATNESILKIALDHGKATGVVKSHDRVVICQKIGDTSVIKIMEHED</sequence>
<dbReference type="InterPro" id="IPR015793">
    <property type="entry name" value="Pyrv_Knase_brl"/>
</dbReference>
<feature type="domain" description="Pyruvate kinase barrel" evidence="15">
    <location>
        <begin position="30"/>
        <end position="360"/>
    </location>
</feature>
<comment type="cofactor">
    <cofactor evidence="1">
        <name>K(+)</name>
        <dbReference type="ChEBI" id="CHEBI:29103"/>
    </cofactor>
</comment>
<dbReference type="UniPathway" id="UPA00109">
    <property type="reaction ID" value="UER00188"/>
</dbReference>
<dbReference type="SUPFAM" id="SSF50800">
    <property type="entry name" value="PK beta-barrel domain-like"/>
    <property type="match status" value="1"/>
</dbReference>
<name>A0A5N5I2V3_9ROSA</name>
<evidence type="ECO:0000256" key="7">
    <source>
        <dbReference type="ARBA" id="ARBA00022741"/>
    </source>
</evidence>
<reference evidence="17 18" key="2">
    <citation type="submission" date="2019-11" db="EMBL/GenBank/DDBJ databases">
        <title>A de novo genome assembly of a pear dwarfing rootstock.</title>
        <authorList>
            <person name="Wang F."/>
            <person name="Wang J."/>
            <person name="Li S."/>
            <person name="Zhang Y."/>
            <person name="Fang M."/>
            <person name="Ma L."/>
            <person name="Zhao Y."/>
            <person name="Jiang S."/>
        </authorList>
    </citation>
    <scope>NUCLEOTIDE SEQUENCE [LARGE SCALE GENOMIC DNA]</scope>
    <source>
        <strain evidence="17">S2</strain>
        <tissue evidence="17">Leaf</tissue>
    </source>
</reference>
<dbReference type="InterPro" id="IPR036918">
    <property type="entry name" value="Pyrv_Knase_C_sf"/>
</dbReference>
<dbReference type="FunFam" id="2.40.33.10:FF:000004">
    <property type="entry name" value="Pyruvate kinase"/>
    <property type="match status" value="1"/>
</dbReference>
<keyword evidence="10 14" id="KW-0460">Magnesium</keyword>
<dbReference type="Proteomes" id="UP000327157">
    <property type="component" value="Unassembled WGS sequence"/>
</dbReference>
<dbReference type="SUPFAM" id="SSF51621">
    <property type="entry name" value="Phosphoenolpyruvate/pyruvate domain"/>
    <property type="match status" value="1"/>
</dbReference>
<dbReference type="Gene3D" id="3.40.1380.20">
    <property type="entry name" value="Pyruvate kinase, C-terminal domain"/>
    <property type="match status" value="1"/>
</dbReference>
<dbReference type="GO" id="GO:0004743">
    <property type="term" value="F:pyruvate kinase activity"/>
    <property type="evidence" value="ECO:0007669"/>
    <property type="project" value="UniProtKB-EC"/>
</dbReference>
<dbReference type="GO" id="GO:0000287">
    <property type="term" value="F:magnesium ion binding"/>
    <property type="evidence" value="ECO:0007669"/>
    <property type="project" value="InterPro"/>
</dbReference>
<organism evidence="17 18">
    <name type="scientific">Pyrus ussuriensis x Pyrus communis</name>
    <dbReference type="NCBI Taxonomy" id="2448454"/>
    <lineage>
        <taxon>Eukaryota</taxon>
        <taxon>Viridiplantae</taxon>
        <taxon>Streptophyta</taxon>
        <taxon>Embryophyta</taxon>
        <taxon>Tracheophyta</taxon>
        <taxon>Spermatophyta</taxon>
        <taxon>Magnoliopsida</taxon>
        <taxon>eudicotyledons</taxon>
        <taxon>Gunneridae</taxon>
        <taxon>Pentapetalae</taxon>
        <taxon>rosids</taxon>
        <taxon>fabids</taxon>
        <taxon>Rosales</taxon>
        <taxon>Rosaceae</taxon>
        <taxon>Amygdaloideae</taxon>
        <taxon>Maleae</taxon>
        <taxon>Pyrus</taxon>
    </lineage>
</organism>
<dbReference type="InterPro" id="IPR001697">
    <property type="entry name" value="Pyr_Knase"/>
</dbReference>
<evidence type="ECO:0000256" key="13">
    <source>
        <dbReference type="ARBA" id="ARBA00048152"/>
    </source>
</evidence>
<evidence type="ECO:0000256" key="1">
    <source>
        <dbReference type="ARBA" id="ARBA00001958"/>
    </source>
</evidence>
<keyword evidence="8 14" id="KW-0418">Kinase</keyword>
<reference evidence="17 18" key="1">
    <citation type="submission" date="2019-09" db="EMBL/GenBank/DDBJ databases">
        <authorList>
            <person name="Ou C."/>
        </authorList>
    </citation>
    <scope>NUCLEOTIDE SEQUENCE [LARGE SCALE GENOMIC DNA]</scope>
    <source>
        <strain evidence="17">S2</strain>
        <tissue evidence="17">Leaf</tissue>
    </source>
</reference>
<dbReference type="EMBL" id="SMOL01000097">
    <property type="protein sequence ID" value="KAB2634088.1"/>
    <property type="molecule type" value="Genomic_DNA"/>
</dbReference>
<feature type="domain" description="Pyruvate kinase C-terminal" evidence="16">
    <location>
        <begin position="395"/>
        <end position="522"/>
    </location>
</feature>
<dbReference type="AlphaFoldDB" id="A0A5N5I2V3"/>
<keyword evidence="18" id="KW-1185">Reference proteome</keyword>
<dbReference type="Pfam" id="PF02887">
    <property type="entry name" value="PK_C"/>
    <property type="match status" value="1"/>
</dbReference>
<dbReference type="GO" id="GO:0030955">
    <property type="term" value="F:potassium ion binding"/>
    <property type="evidence" value="ECO:0007669"/>
    <property type="project" value="InterPro"/>
</dbReference>
<dbReference type="InterPro" id="IPR040442">
    <property type="entry name" value="Pyrv_kinase-like_dom_sf"/>
</dbReference>
<evidence type="ECO:0000256" key="10">
    <source>
        <dbReference type="ARBA" id="ARBA00022842"/>
    </source>
</evidence>
<evidence type="ECO:0000256" key="14">
    <source>
        <dbReference type="RuleBase" id="RU000504"/>
    </source>
</evidence>
<comment type="pathway">
    <text evidence="2 14">Carbohydrate degradation; glycolysis; pyruvate from D-glyceraldehyde 3-phosphate: step 5/5.</text>
</comment>
<comment type="similarity">
    <text evidence="3 14">Belongs to the pyruvate kinase family.</text>
</comment>
<keyword evidence="7" id="KW-0547">Nucleotide-binding</keyword>
<evidence type="ECO:0000256" key="2">
    <source>
        <dbReference type="ARBA" id="ARBA00004997"/>
    </source>
</evidence>
<evidence type="ECO:0000256" key="4">
    <source>
        <dbReference type="ARBA" id="ARBA00012142"/>
    </source>
</evidence>
<dbReference type="GO" id="GO:0005524">
    <property type="term" value="F:ATP binding"/>
    <property type="evidence" value="ECO:0007669"/>
    <property type="project" value="UniProtKB-KW"/>
</dbReference>
<keyword evidence="6" id="KW-0479">Metal-binding</keyword>
<dbReference type="OrthoDB" id="108365at2759"/>
<dbReference type="FunFam" id="3.40.1380.20:FF:000006">
    <property type="entry name" value="Pyruvate kinase"/>
    <property type="match status" value="1"/>
</dbReference>
<dbReference type="InterPro" id="IPR015795">
    <property type="entry name" value="Pyrv_Knase_C"/>
</dbReference>
<keyword evidence="11 14" id="KW-0324">Glycolysis</keyword>
<dbReference type="SUPFAM" id="SSF52935">
    <property type="entry name" value="PK C-terminal domain-like"/>
    <property type="match status" value="1"/>
</dbReference>
<dbReference type="EC" id="2.7.1.40" evidence="4 14"/>
<evidence type="ECO:0000256" key="6">
    <source>
        <dbReference type="ARBA" id="ARBA00022723"/>
    </source>
</evidence>
<comment type="caution">
    <text evidence="17">The sequence shown here is derived from an EMBL/GenBank/DDBJ whole genome shotgun (WGS) entry which is preliminary data.</text>
</comment>
<dbReference type="NCBIfam" id="TIGR01064">
    <property type="entry name" value="pyruv_kin"/>
    <property type="match status" value="1"/>
</dbReference>
<evidence type="ECO:0000256" key="12">
    <source>
        <dbReference type="ARBA" id="ARBA00023317"/>
    </source>
</evidence>
<dbReference type="InterPro" id="IPR011037">
    <property type="entry name" value="Pyrv_Knase-like_insert_dom_sf"/>
</dbReference>
<dbReference type="InterPro" id="IPR015806">
    <property type="entry name" value="Pyrv_Knase_insert_dom_sf"/>
</dbReference>
<dbReference type="Gene3D" id="3.20.20.60">
    <property type="entry name" value="Phosphoenolpyruvate-binding domains"/>
    <property type="match status" value="1"/>
</dbReference>
<evidence type="ECO:0000313" key="17">
    <source>
        <dbReference type="EMBL" id="KAB2634088.1"/>
    </source>
</evidence>
<evidence type="ECO:0000256" key="3">
    <source>
        <dbReference type="ARBA" id="ARBA00008663"/>
    </source>
</evidence>
<gene>
    <name evidence="17" type="ORF">D8674_040216</name>
</gene>
<dbReference type="Pfam" id="PF00224">
    <property type="entry name" value="PK"/>
    <property type="match status" value="1"/>
</dbReference>
<evidence type="ECO:0000259" key="15">
    <source>
        <dbReference type="Pfam" id="PF00224"/>
    </source>
</evidence>
<evidence type="ECO:0000259" key="16">
    <source>
        <dbReference type="Pfam" id="PF02887"/>
    </source>
</evidence>
<dbReference type="PRINTS" id="PR01050">
    <property type="entry name" value="PYRUVTKNASE"/>
</dbReference>